<proteinExistence type="predicted"/>
<feature type="region of interest" description="Disordered" evidence="1">
    <location>
        <begin position="1"/>
        <end position="42"/>
    </location>
</feature>
<reference evidence="3 4" key="1">
    <citation type="journal article" date="2024" name="Plant Biotechnol. J.">
        <title>Dendrobium thyrsiflorum genome and its molecular insights into genes involved in important horticultural traits.</title>
        <authorList>
            <person name="Chen B."/>
            <person name="Wang J.Y."/>
            <person name="Zheng P.J."/>
            <person name="Li K.L."/>
            <person name="Liang Y.M."/>
            <person name="Chen X.F."/>
            <person name="Zhang C."/>
            <person name="Zhao X."/>
            <person name="He X."/>
            <person name="Zhang G.Q."/>
            <person name="Liu Z.J."/>
            <person name="Xu Q."/>
        </authorList>
    </citation>
    <scope>NUCLEOTIDE SEQUENCE [LARGE SCALE GENOMIC DNA]</scope>
    <source>
        <strain evidence="3">GZMU011</strain>
    </source>
</reference>
<evidence type="ECO:0000256" key="1">
    <source>
        <dbReference type="SAM" id="MobiDB-lite"/>
    </source>
</evidence>
<feature type="compositionally biased region" description="Low complexity" evidence="1">
    <location>
        <begin position="96"/>
        <end position="112"/>
    </location>
</feature>
<feature type="compositionally biased region" description="Basic and acidic residues" evidence="1">
    <location>
        <begin position="1"/>
        <end position="14"/>
    </location>
</feature>
<gene>
    <name evidence="3" type="ORF">M5K25_014200</name>
</gene>
<organism evidence="3 4">
    <name type="scientific">Dendrobium thyrsiflorum</name>
    <name type="common">Pinecone-like raceme dendrobium</name>
    <name type="synonym">Orchid</name>
    <dbReference type="NCBI Taxonomy" id="117978"/>
    <lineage>
        <taxon>Eukaryota</taxon>
        <taxon>Viridiplantae</taxon>
        <taxon>Streptophyta</taxon>
        <taxon>Embryophyta</taxon>
        <taxon>Tracheophyta</taxon>
        <taxon>Spermatophyta</taxon>
        <taxon>Magnoliopsida</taxon>
        <taxon>Liliopsida</taxon>
        <taxon>Asparagales</taxon>
        <taxon>Orchidaceae</taxon>
        <taxon>Epidendroideae</taxon>
        <taxon>Malaxideae</taxon>
        <taxon>Dendrobiinae</taxon>
        <taxon>Dendrobium</taxon>
    </lineage>
</organism>
<keyword evidence="4" id="KW-1185">Reference proteome</keyword>
<name>A0ABD0V1W2_DENTH</name>
<sequence length="466" mass="52029">MERKPTTSLRDRRISPSLARPSPKTLLSRGDISSPMEAKKPVVNYLKPKAVPSYESPTRRIPIIPSITASATTKTPSARRLADKAPSPSTFTLQRSLKPATPTPKPSSSSMPNGHKAAQTVSRTTRTSLVPKAKSTSLTFVKKKESPVTIAVIPEGKMSSDHDAVSAIERPLQEQLWSNHKKLVEALNEVENVEESDFISSLVDEGNHNIGEQKSDEPENRGEVLVPQVFDEVEEVPNQARVAVASTPVEKRDEEKKVEHVDEVLRRVDPEVRRLIHGATVGMEMPAMKKKDASISNDVIEETKSKLMGRRKNKVLALVGAFETVISLQEPEGQQIQKTLQLQHGQQIQHDQQVEQRFQNKKNQLGVDSQKNQEIQAAQNAQKLGGDPDEVHQDHQRRGAGEHQGLDKEEKNATLKAEGNEALERGEEREDERLKEEADKALESRQERVGALMKRKRLLRPCIIME</sequence>
<dbReference type="Pfam" id="PF07839">
    <property type="entry name" value="CaM_binding"/>
    <property type="match status" value="1"/>
</dbReference>
<dbReference type="PANTHER" id="PTHR33349">
    <property type="entry name" value="EMB|CAB62594.1"/>
    <property type="match status" value="1"/>
</dbReference>
<feature type="domain" description="Calmodulin-binding" evidence="2">
    <location>
        <begin position="289"/>
        <end position="327"/>
    </location>
</feature>
<comment type="caution">
    <text evidence="3">The sequence shown here is derived from an EMBL/GenBank/DDBJ whole genome shotgun (WGS) entry which is preliminary data.</text>
</comment>
<dbReference type="InterPro" id="IPR012417">
    <property type="entry name" value="CaM-bd_dom_pln"/>
</dbReference>
<feature type="compositionally biased region" description="Basic and acidic residues" evidence="1">
    <location>
        <begin position="389"/>
        <end position="446"/>
    </location>
</feature>
<dbReference type="Proteomes" id="UP001552299">
    <property type="component" value="Unassembled WGS sequence"/>
</dbReference>
<feature type="compositionally biased region" description="Polar residues" evidence="1">
    <location>
        <begin position="119"/>
        <end position="130"/>
    </location>
</feature>
<dbReference type="PANTHER" id="PTHR33349:SF20">
    <property type="entry name" value="CHROMO DOMAIN CEC-LIKE PROTEIN"/>
    <property type="match status" value="1"/>
</dbReference>
<accession>A0ABD0V1W2</accession>
<evidence type="ECO:0000259" key="2">
    <source>
        <dbReference type="Pfam" id="PF07839"/>
    </source>
</evidence>
<protein>
    <recommendedName>
        <fullName evidence="2">Calmodulin-binding domain-containing protein</fullName>
    </recommendedName>
</protein>
<dbReference type="EMBL" id="JANQDX010000011">
    <property type="protein sequence ID" value="KAL0916671.1"/>
    <property type="molecule type" value="Genomic_DNA"/>
</dbReference>
<evidence type="ECO:0000313" key="3">
    <source>
        <dbReference type="EMBL" id="KAL0916671.1"/>
    </source>
</evidence>
<feature type="compositionally biased region" description="Low complexity" evidence="1">
    <location>
        <begin position="65"/>
        <end position="79"/>
    </location>
</feature>
<feature type="region of interest" description="Disordered" evidence="1">
    <location>
        <begin position="380"/>
        <end position="446"/>
    </location>
</feature>
<dbReference type="AlphaFoldDB" id="A0ABD0V1W2"/>
<feature type="region of interest" description="Disordered" evidence="1">
    <location>
        <begin position="65"/>
        <end position="130"/>
    </location>
</feature>
<evidence type="ECO:0000313" key="4">
    <source>
        <dbReference type="Proteomes" id="UP001552299"/>
    </source>
</evidence>